<dbReference type="GO" id="GO:0031564">
    <property type="term" value="P:transcription antitermination"/>
    <property type="evidence" value="ECO:0007669"/>
    <property type="project" value="UniProtKB-KW"/>
</dbReference>
<dbReference type="Pfam" id="PF02357">
    <property type="entry name" value="NusG"/>
    <property type="match status" value="1"/>
</dbReference>
<sequence length="180" mass="21219">MQSLSLLHWHVLYVKHQHEKKVEQLLQEKNIEVFLPLIKSIKVWSDRKKQIWTPLFPRYIFVHALSRKEFYHALSTEGVIKYLKFGNEYAVIRATEIFHIKALLNIENISEIKVENNLPSKGQKMRISYGPLNGLDCEVIKVNNKRKIIVRIESIRHYITAYLPSMYLSPQKFTKSSANI</sequence>
<dbReference type="NCBIfam" id="NF033644">
    <property type="entry name" value="antiterm_UpxY"/>
    <property type="match status" value="1"/>
</dbReference>
<dbReference type="OrthoDB" id="9796143at2"/>
<dbReference type="InterPro" id="IPR006645">
    <property type="entry name" value="NGN-like_dom"/>
</dbReference>
<gene>
    <name evidence="5" type="ORF">ES711_10440</name>
</gene>
<dbReference type="InterPro" id="IPR036735">
    <property type="entry name" value="NGN_dom_sf"/>
</dbReference>
<dbReference type="EMBL" id="VORX01000004">
    <property type="protein sequence ID" value="TXE07841.1"/>
    <property type="molecule type" value="Genomic_DNA"/>
</dbReference>
<comment type="caution">
    <text evidence="5">The sequence shown here is derived from an EMBL/GenBank/DDBJ whole genome shotgun (WGS) entry which is preliminary data.</text>
</comment>
<protein>
    <submittedName>
        <fullName evidence="5">UpxY family transcription antiterminator</fullName>
    </submittedName>
</protein>
<evidence type="ECO:0000256" key="2">
    <source>
        <dbReference type="ARBA" id="ARBA00023015"/>
    </source>
</evidence>
<keyword evidence="6" id="KW-1185">Reference proteome</keyword>
<dbReference type="SUPFAM" id="SSF82679">
    <property type="entry name" value="N-utilization substance G protein NusG, N-terminal domain"/>
    <property type="match status" value="1"/>
</dbReference>
<evidence type="ECO:0000313" key="6">
    <source>
        <dbReference type="Proteomes" id="UP000321734"/>
    </source>
</evidence>
<evidence type="ECO:0000256" key="1">
    <source>
        <dbReference type="ARBA" id="ARBA00022814"/>
    </source>
</evidence>
<dbReference type="InterPro" id="IPR043425">
    <property type="entry name" value="NusG-like"/>
</dbReference>
<dbReference type="RefSeq" id="WP_146893238.1">
    <property type="nucleotide sequence ID" value="NZ_VORX01000004.1"/>
</dbReference>
<dbReference type="GO" id="GO:0006354">
    <property type="term" value="P:DNA-templated transcription elongation"/>
    <property type="evidence" value="ECO:0007669"/>
    <property type="project" value="InterPro"/>
</dbReference>
<feature type="domain" description="NusG-like N-terminal" evidence="4">
    <location>
        <begin position="8"/>
        <end position="100"/>
    </location>
</feature>
<dbReference type="Proteomes" id="UP000321734">
    <property type="component" value="Unassembled WGS sequence"/>
</dbReference>
<organism evidence="5 6">
    <name type="scientific">Gelidibacter salicanalis</name>
    <dbReference type="NCBI Taxonomy" id="291193"/>
    <lineage>
        <taxon>Bacteria</taxon>
        <taxon>Pseudomonadati</taxon>
        <taxon>Bacteroidota</taxon>
        <taxon>Flavobacteriia</taxon>
        <taxon>Flavobacteriales</taxon>
        <taxon>Flavobacteriaceae</taxon>
        <taxon>Gelidibacter</taxon>
    </lineage>
</organism>
<keyword evidence="2" id="KW-0805">Transcription regulation</keyword>
<proteinExistence type="predicted"/>
<dbReference type="PANTHER" id="PTHR30265:SF4">
    <property type="entry name" value="KOW MOTIF FAMILY PROTEIN, EXPRESSED"/>
    <property type="match status" value="1"/>
</dbReference>
<dbReference type="CDD" id="cd09895">
    <property type="entry name" value="NGN_SP_UpxY"/>
    <property type="match status" value="1"/>
</dbReference>
<keyword evidence="1" id="KW-0889">Transcription antitermination</keyword>
<dbReference type="AlphaFoldDB" id="A0A5C7AHG3"/>
<name>A0A5C7AHG3_9FLAO</name>
<dbReference type="PANTHER" id="PTHR30265">
    <property type="entry name" value="RHO-INTERACTING TRANSCRIPTION TERMINATION FACTOR NUSG"/>
    <property type="match status" value="1"/>
</dbReference>
<reference evidence="5 6" key="1">
    <citation type="submission" date="2019-08" db="EMBL/GenBank/DDBJ databases">
        <title>Genome sequence of Gelidibacter salicanalis IC162T.</title>
        <authorList>
            <person name="Bowman J.P."/>
        </authorList>
    </citation>
    <scope>NUCLEOTIDE SEQUENCE [LARGE SCALE GENOMIC DNA]</scope>
    <source>
        <strain evidence="5 6">IC162</strain>
    </source>
</reference>
<accession>A0A5C7AHG3</accession>
<evidence type="ECO:0000313" key="5">
    <source>
        <dbReference type="EMBL" id="TXE07841.1"/>
    </source>
</evidence>
<evidence type="ECO:0000259" key="4">
    <source>
        <dbReference type="Pfam" id="PF02357"/>
    </source>
</evidence>
<keyword evidence="3" id="KW-0804">Transcription</keyword>
<dbReference type="Gene3D" id="3.30.70.940">
    <property type="entry name" value="NusG, N-terminal domain"/>
    <property type="match status" value="1"/>
</dbReference>
<evidence type="ECO:0000256" key="3">
    <source>
        <dbReference type="ARBA" id="ARBA00023163"/>
    </source>
</evidence>